<feature type="compositionally biased region" description="Low complexity" evidence="1">
    <location>
        <begin position="794"/>
        <end position="806"/>
    </location>
</feature>
<evidence type="ECO:0000256" key="1">
    <source>
        <dbReference type="SAM" id="MobiDB-lite"/>
    </source>
</evidence>
<evidence type="ECO:0000313" key="2">
    <source>
        <dbReference type="EMBL" id="GMR47755.1"/>
    </source>
</evidence>
<keyword evidence="3" id="KW-1185">Reference proteome</keyword>
<comment type="caution">
    <text evidence="2">The sequence shown here is derived from an EMBL/GenBank/DDBJ whole genome shotgun (WGS) entry which is preliminary data.</text>
</comment>
<dbReference type="EMBL" id="BTRK01000004">
    <property type="protein sequence ID" value="GMR47755.1"/>
    <property type="molecule type" value="Genomic_DNA"/>
</dbReference>
<feature type="non-terminal residue" evidence="2">
    <location>
        <position position="1"/>
    </location>
</feature>
<gene>
    <name evidence="2" type="ORF">PMAYCL1PPCAC_17950</name>
</gene>
<dbReference type="AlphaFoldDB" id="A0AAN5CNY1"/>
<organism evidence="2 3">
    <name type="scientific">Pristionchus mayeri</name>
    <dbReference type="NCBI Taxonomy" id="1317129"/>
    <lineage>
        <taxon>Eukaryota</taxon>
        <taxon>Metazoa</taxon>
        <taxon>Ecdysozoa</taxon>
        <taxon>Nematoda</taxon>
        <taxon>Chromadorea</taxon>
        <taxon>Rhabditida</taxon>
        <taxon>Rhabditina</taxon>
        <taxon>Diplogasteromorpha</taxon>
        <taxon>Diplogasteroidea</taxon>
        <taxon>Neodiplogasteridae</taxon>
        <taxon>Pristionchus</taxon>
    </lineage>
</organism>
<feature type="compositionally biased region" description="Basic and acidic residues" evidence="1">
    <location>
        <begin position="755"/>
        <end position="793"/>
    </location>
</feature>
<sequence>ILNKLDRLIDTFDSTNDENKSAAFKKIVKLFVSGTSWPAVAKELSTSTKSDISAEKFGLSEDEFADLKKKWDKSKDCAALALSAFQKSISNKLELVLVEVEKDGTSDRFEDVILPLLVLAADLPLKYFPEKDTFSTRSNFGMNDNAKNISYLYASKTYASLSLTPSSSGPITRPFLIPILNFVLKSDRYITTERLKDVPFLVQCLRFAVYFEDRQLDVLCPSVMKLVVKVIRAVNFQRTEESMAIFNQLNILTWDDNDEECTKAVLRGSSTLVMSREEVYGFIGMLRMLKTVRLTTHIKSCLRDLMKNMLKSISYHKSTEDCRVFIKLLQSWMRKGNEGPLNIQFVRLILRDVMESFDSFLAKCPSEWKGDVTREVVILGQEAVALISNLKSVKSSLESLFDRVNHAISKSGRDAKDSLSEYVKFLTEMMNACEDSREDTREMPWYLLFRAVFLRCFVVKMKMEWVENSHLLAPLYKTMTGLVKTVTDGLEKNGSCDYLNECVSSLTESVVFLIRAEINNKSKWECIVGLCDSNIPSDIIRSISFMKNLRVKSQCSSFIAKMVDPLTEMIQTHPPKTTLSKFESFFTDALTVDLPAEIHDSVCNLWKYWYSDRMEELRGVSMGDELKGRLEWFNLPIPADTINEKYEVKLDETRVSPRKKRVSLFSSPAPMKKVKSADDALNAIDLMDEDSVAFFPVEESPKKKQRMTEKQKEMMTQKKDRLPFMEDESTTGIPKIPSDIFEMSVTGVDGSKSVGTKEGRMRTDFSDMTTEKKSDERESAKESNKKDDEKKNGDANIDESASSSESVNEEVEEDDKRGGRRKSKTPMKMVMKTKEERSPSRKKLDAAASEDSTNNKKRRKSVISEEKQKKKEEEKEKKEEK</sequence>
<feature type="non-terminal residue" evidence="2">
    <location>
        <position position="881"/>
    </location>
</feature>
<reference evidence="3" key="1">
    <citation type="submission" date="2022-10" db="EMBL/GenBank/DDBJ databases">
        <title>Genome assembly of Pristionchus species.</title>
        <authorList>
            <person name="Yoshida K."/>
            <person name="Sommer R.J."/>
        </authorList>
    </citation>
    <scope>NUCLEOTIDE SEQUENCE [LARGE SCALE GENOMIC DNA]</scope>
    <source>
        <strain evidence="3">RS5460</strain>
    </source>
</reference>
<feature type="compositionally biased region" description="Basic and acidic residues" evidence="1">
    <location>
        <begin position="832"/>
        <end position="845"/>
    </location>
</feature>
<accession>A0AAN5CNY1</accession>
<feature type="compositionally biased region" description="Basic and acidic residues" evidence="1">
    <location>
        <begin position="862"/>
        <end position="881"/>
    </location>
</feature>
<name>A0AAN5CNY1_9BILA</name>
<evidence type="ECO:0000313" key="3">
    <source>
        <dbReference type="Proteomes" id="UP001328107"/>
    </source>
</evidence>
<proteinExistence type="predicted"/>
<dbReference type="Proteomes" id="UP001328107">
    <property type="component" value="Unassembled WGS sequence"/>
</dbReference>
<feature type="region of interest" description="Disordered" evidence="1">
    <location>
        <begin position="747"/>
        <end position="881"/>
    </location>
</feature>
<protein>
    <submittedName>
        <fullName evidence="2">Uncharacterized protein</fullName>
    </submittedName>
</protein>